<sequence>MAPVGGRNRVMSWIAGVFCAGVIAALLWFALPMGPMLVDYVGDTLRAIDPGES</sequence>
<feature type="transmembrane region" description="Helical" evidence="1">
    <location>
        <begin position="12"/>
        <end position="31"/>
    </location>
</feature>
<comment type="caution">
    <text evidence="2">The sequence shown here is derived from an EMBL/GenBank/DDBJ whole genome shotgun (WGS) entry which is preliminary data.</text>
</comment>
<proteinExistence type="predicted"/>
<evidence type="ECO:0000313" key="2">
    <source>
        <dbReference type="EMBL" id="MDQ0642555.1"/>
    </source>
</evidence>
<protein>
    <submittedName>
        <fullName evidence="2">Uncharacterized protein</fullName>
    </submittedName>
</protein>
<name>A0ABU0P5F2_9MICO</name>
<reference evidence="2 3" key="1">
    <citation type="submission" date="2023-07" db="EMBL/GenBank/DDBJ databases">
        <title>Comparative genomics of wheat-associated soil bacteria to identify genetic determinants of phenazine resistance.</title>
        <authorList>
            <person name="Mouncey N."/>
        </authorList>
    </citation>
    <scope>NUCLEOTIDE SEQUENCE [LARGE SCALE GENOMIC DNA]</scope>
    <source>
        <strain evidence="2 3">W2I7</strain>
    </source>
</reference>
<keyword evidence="1" id="KW-0472">Membrane</keyword>
<gene>
    <name evidence="2" type="ORF">QFZ46_000715</name>
</gene>
<keyword evidence="1" id="KW-1133">Transmembrane helix</keyword>
<accession>A0ABU0P5F2</accession>
<evidence type="ECO:0000313" key="3">
    <source>
        <dbReference type="Proteomes" id="UP001239085"/>
    </source>
</evidence>
<dbReference type="EMBL" id="JAUSXK010000001">
    <property type="protein sequence ID" value="MDQ0642555.1"/>
    <property type="molecule type" value="Genomic_DNA"/>
</dbReference>
<evidence type="ECO:0000256" key="1">
    <source>
        <dbReference type="SAM" id="Phobius"/>
    </source>
</evidence>
<dbReference type="RefSeq" id="WP_307358394.1">
    <property type="nucleotide sequence ID" value="NZ_JAUSXK010000001.1"/>
</dbReference>
<dbReference type="Proteomes" id="UP001239085">
    <property type="component" value="Unassembled WGS sequence"/>
</dbReference>
<keyword evidence="3" id="KW-1185">Reference proteome</keyword>
<organism evidence="2 3">
    <name type="scientific">Microbacterium murale</name>
    <dbReference type="NCBI Taxonomy" id="1081040"/>
    <lineage>
        <taxon>Bacteria</taxon>
        <taxon>Bacillati</taxon>
        <taxon>Actinomycetota</taxon>
        <taxon>Actinomycetes</taxon>
        <taxon>Micrococcales</taxon>
        <taxon>Microbacteriaceae</taxon>
        <taxon>Microbacterium</taxon>
    </lineage>
</organism>
<keyword evidence="1" id="KW-0812">Transmembrane</keyword>